<comment type="similarity">
    <text evidence="1">Belongs to the SPT2 family.</text>
</comment>
<keyword evidence="2" id="KW-0175">Coiled coil</keyword>
<dbReference type="GO" id="GO:0006360">
    <property type="term" value="P:transcription by RNA polymerase I"/>
    <property type="evidence" value="ECO:0007669"/>
    <property type="project" value="TreeGrafter"/>
</dbReference>
<dbReference type="AlphaFoldDB" id="A0A4E0S0M5"/>
<feature type="region of interest" description="Disordered" evidence="3">
    <location>
        <begin position="331"/>
        <end position="470"/>
    </location>
</feature>
<dbReference type="SMART" id="SM00784">
    <property type="entry name" value="SPT2"/>
    <property type="match status" value="1"/>
</dbReference>
<sequence length="555" mass="61873">MEFHEMLAIAEKRQLKRDKEIEEIDQVAKRRRLERMNELEQARKVQTKVKLPVNYPKCSNGADKNRQSNIIKTNVPGVEAPQPSSESSHTSSVPCRKSISNSSAVNGCASSLKKKHTDGLVIKQKSSPEKLTSVHEAPKLQKSKKSQLSFAELLELAKRNETLETKKQAFEDLIPCPMSSLCIKKDINAGIGVGEETRLPPTASLETSKCSYVRNPRSANFPTLTEIPKSSKTSREVNIAKTTKTMSKESTKLTSDHTKQLEPKIHAAKKLITPDNNNKVSGSTKYLQGATLKKPHLNHGKIPHLRDQNSSASGRTIAPRSAIAVQLQSRMTNSSLPHEPQSKRQIPLNQTVISCKEVDKPLPDKLRRPPHTEMLSKNRTQPVPKHHISPAPSQIKSKCKSSNRIPTAPQHSSARFPAPRQSPCPAPPPAGRGTGIAAQLGVRLGIASTVDDSEPESHYSEDNYASDDSFIDDSDVVESKEYARVVRDIHKALHFDPRKYKEVNPWDDLRSMEANYRDIEKEEKRSARLGAKEDALEMERDLQRKRAKMASRGLL</sequence>
<name>A0A4E0S0M5_FASHE</name>
<feature type="region of interest" description="Disordered" evidence="3">
    <location>
        <begin position="215"/>
        <end position="262"/>
    </location>
</feature>
<dbReference type="Pfam" id="PF08243">
    <property type="entry name" value="SPT2"/>
    <property type="match status" value="1"/>
</dbReference>
<evidence type="ECO:0000256" key="2">
    <source>
        <dbReference type="ARBA" id="ARBA00023054"/>
    </source>
</evidence>
<reference evidence="4" key="1">
    <citation type="submission" date="2019-03" db="EMBL/GenBank/DDBJ databases">
        <title>Improved annotation for the trematode Fasciola hepatica.</title>
        <authorList>
            <person name="Choi Y.-J."/>
            <person name="Martin J."/>
            <person name="Mitreva M."/>
        </authorList>
    </citation>
    <scope>NUCLEOTIDE SEQUENCE [LARGE SCALE GENOMIC DNA]</scope>
</reference>
<feature type="compositionally biased region" description="Polar residues" evidence="3">
    <location>
        <begin position="391"/>
        <end position="413"/>
    </location>
</feature>
<dbReference type="PANTHER" id="PTHR22691">
    <property type="entry name" value="YEAST SPT2-RELATED"/>
    <property type="match status" value="1"/>
</dbReference>
<feature type="compositionally biased region" description="Polar residues" evidence="3">
    <location>
        <begin position="217"/>
        <end position="231"/>
    </location>
</feature>
<gene>
    <name evidence="4" type="ORF">D915_005488</name>
</gene>
<dbReference type="GO" id="GO:0003677">
    <property type="term" value="F:DNA binding"/>
    <property type="evidence" value="ECO:0007669"/>
    <property type="project" value="TreeGrafter"/>
</dbReference>
<feature type="compositionally biased region" description="Basic and acidic residues" evidence="3">
    <location>
        <begin position="126"/>
        <end position="139"/>
    </location>
</feature>
<feature type="compositionally biased region" description="Basic and acidic residues" evidence="3">
    <location>
        <begin position="356"/>
        <end position="376"/>
    </location>
</feature>
<evidence type="ECO:0000313" key="5">
    <source>
        <dbReference type="Proteomes" id="UP000230066"/>
    </source>
</evidence>
<dbReference type="GO" id="GO:0006334">
    <property type="term" value="P:nucleosome assembly"/>
    <property type="evidence" value="ECO:0007669"/>
    <property type="project" value="TreeGrafter"/>
</dbReference>
<dbReference type="GO" id="GO:0005730">
    <property type="term" value="C:nucleolus"/>
    <property type="evidence" value="ECO:0007669"/>
    <property type="project" value="TreeGrafter"/>
</dbReference>
<feature type="compositionally biased region" description="Polar residues" evidence="3">
    <location>
        <begin position="98"/>
        <end position="109"/>
    </location>
</feature>
<organism evidence="4 5">
    <name type="scientific">Fasciola hepatica</name>
    <name type="common">Liver fluke</name>
    <dbReference type="NCBI Taxonomy" id="6192"/>
    <lineage>
        <taxon>Eukaryota</taxon>
        <taxon>Metazoa</taxon>
        <taxon>Spiralia</taxon>
        <taxon>Lophotrochozoa</taxon>
        <taxon>Platyhelminthes</taxon>
        <taxon>Trematoda</taxon>
        <taxon>Digenea</taxon>
        <taxon>Plagiorchiida</taxon>
        <taxon>Echinostomata</taxon>
        <taxon>Echinostomatoidea</taxon>
        <taxon>Fasciolidae</taxon>
        <taxon>Fasciola</taxon>
    </lineage>
</organism>
<evidence type="ECO:0000313" key="4">
    <source>
        <dbReference type="EMBL" id="THD23730.1"/>
    </source>
</evidence>
<keyword evidence="5" id="KW-1185">Reference proteome</keyword>
<feature type="region of interest" description="Disordered" evidence="3">
    <location>
        <begin position="523"/>
        <end position="555"/>
    </location>
</feature>
<dbReference type="InterPro" id="IPR013256">
    <property type="entry name" value="Chromatin_SPT2"/>
</dbReference>
<dbReference type="Proteomes" id="UP000230066">
    <property type="component" value="Unassembled WGS sequence"/>
</dbReference>
<accession>A0A4E0S0M5</accession>
<evidence type="ECO:0000256" key="3">
    <source>
        <dbReference type="SAM" id="MobiDB-lite"/>
    </source>
</evidence>
<feature type="compositionally biased region" description="Basic and acidic residues" evidence="3">
    <location>
        <begin position="523"/>
        <end position="544"/>
    </location>
</feature>
<feature type="compositionally biased region" description="Polar residues" evidence="3">
    <location>
        <begin position="343"/>
        <end position="353"/>
    </location>
</feature>
<evidence type="ECO:0000256" key="1">
    <source>
        <dbReference type="ARBA" id="ARBA00006461"/>
    </source>
</evidence>
<feature type="region of interest" description="Disordered" evidence="3">
    <location>
        <begin position="293"/>
        <end position="315"/>
    </location>
</feature>
<dbReference type="GO" id="GO:0042393">
    <property type="term" value="F:histone binding"/>
    <property type="evidence" value="ECO:0007669"/>
    <property type="project" value="TreeGrafter"/>
</dbReference>
<protein>
    <submittedName>
        <fullName evidence="4">Uncharacterized protein</fullName>
    </submittedName>
</protein>
<dbReference type="EMBL" id="JXXN02001979">
    <property type="protein sequence ID" value="THD23730.1"/>
    <property type="molecule type" value="Genomic_DNA"/>
</dbReference>
<dbReference type="PANTHER" id="PTHR22691:SF8">
    <property type="entry name" value="PROTEIN SPT2 HOMOLOG"/>
    <property type="match status" value="1"/>
</dbReference>
<proteinExistence type="inferred from homology"/>
<comment type="caution">
    <text evidence="4">The sequence shown here is derived from an EMBL/GenBank/DDBJ whole genome shotgun (WGS) entry which is preliminary data.</text>
</comment>
<feature type="compositionally biased region" description="Basic and acidic residues" evidence="3">
    <location>
        <begin position="246"/>
        <end position="262"/>
    </location>
</feature>
<feature type="region of interest" description="Disordered" evidence="3">
    <location>
        <begin position="54"/>
        <end position="142"/>
    </location>
</feature>
<feature type="compositionally biased region" description="Pro residues" evidence="3">
    <location>
        <begin position="420"/>
        <end position="430"/>
    </location>
</feature>
<feature type="compositionally biased region" description="Basic residues" evidence="3">
    <location>
        <begin position="293"/>
        <end position="303"/>
    </location>
</feature>